<dbReference type="InterPro" id="IPR001789">
    <property type="entry name" value="Sig_transdc_resp-reg_receiver"/>
</dbReference>
<evidence type="ECO:0000313" key="4">
    <source>
        <dbReference type="Proteomes" id="UP001363035"/>
    </source>
</evidence>
<comment type="caution">
    <text evidence="3">The sequence shown here is derived from an EMBL/GenBank/DDBJ whole genome shotgun (WGS) entry which is preliminary data.</text>
</comment>
<keyword evidence="4" id="KW-1185">Reference proteome</keyword>
<dbReference type="SUPFAM" id="SSF52172">
    <property type="entry name" value="CheY-like"/>
    <property type="match status" value="1"/>
</dbReference>
<dbReference type="RefSeq" id="WP_336557212.1">
    <property type="nucleotide sequence ID" value="NZ_JAYLLN010000003.1"/>
</dbReference>
<evidence type="ECO:0000313" key="3">
    <source>
        <dbReference type="EMBL" id="MEI5983778.1"/>
    </source>
</evidence>
<gene>
    <name evidence="3" type="ORF">VJ786_02560</name>
</gene>
<feature type="modified residue" description="4-aspartylphosphate" evidence="1">
    <location>
        <position position="61"/>
    </location>
</feature>
<protein>
    <submittedName>
        <fullName evidence="3">Response regulator</fullName>
    </submittedName>
</protein>
<organism evidence="3 4">
    <name type="scientific">Sphingobacterium tenebrionis</name>
    <dbReference type="NCBI Taxonomy" id="3111775"/>
    <lineage>
        <taxon>Bacteria</taxon>
        <taxon>Pseudomonadati</taxon>
        <taxon>Bacteroidota</taxon>
        <taxon>Sphingobacteriia</taxon>
        <taxon>Sphingobacteriales</taxon>
        <taxon>Sphingobacteriaceae</taxon>
        <taxon>Sphingobacterium</taxon>
    </lineage>
</organism>
<evidence type="ECO:0000259" key="2">
    <source>
        <dbReference type="PROSITE" id="PS50110"/>
    </source>
</evidence>
<dbReference type="Pfam" id="PF00072">
    <property type="entry name" value="Response_reg"/>
    <property type="match status" value="1"/>
</dbReference>
<evidence type="ECO:0000256" key="1">
    <source>
        <dbReference type="PROSITE-ProRule" id="PRU00169"/>
    </source>
</evidence>
<dbReference type="InterPro" id="IPR011006">
    <property type="entry name" value="CheY-like_superfamily"/>
</dbReference>
<dbReference type="EMBL" id="JAYLLN010000003">
    <property type="protein sequence ID" value="MEI5983778.1"/>
    <property type="molecule type" value="Genomic_DNA"/>
</dbReference>
<reference evidence="3 4" key="1">
    <citation type="submission" date="2024-01" db="EMBL/GenBank/DDBJ databases">
        <title>Sphingobacterium tenebrionis sp. nov., a novel endophyte isolated from tenebrio molitor intestines.</title>
        <authorList>
            <person name="Zhang C."/>
        </authorList>
    </citation>
    <scope>NUCLEOTIDE SEQUENCE [LARGE SCALE GENOMIC DNA]</scope>
    <source>
        <strain evidence="3 4">PU5-4</strain>
    </source>
</reference>
<sequence>MESNKEVIIIDDDQVFQLILKVQISTVAPEVAISGFMNGKLALDHLLSRDLKEMNGLILLDLNMPVMDGWELLDKLGQELPRIGDRMKIYIVSSSIDPLDIKRSREYDLVSGFLSKPLEVKVLQKLLLE</sequence>
<dbReference type="SMART" id="SM00448">
    <property type="entry name" value="REC"/>
    <property type="match status" value="1"/>
</dbReference>
<keyword evidence="1" id="KW-0597">Phosphoprotein</keyword>
<feature type="domain" description="Response regulatory" evidence="2">
    <location>
        <begin position="6"/>
        <end position="129"/>
    </location>
</feature>
<dbReference type="PROSITE" id="PS50110">
    <property type="entry name" value="RESPONSE_REGULATORY"/>
    <property type="match status" value="1"/>
</dbReference>
<dbReference type="PANTHER" id="PTHR44520:SF2">
    <property type="entry name" value="RESPONSE REGULATOR RCP1"/>
    <property type="match status" value="1"/>
</dbReference>
<name>A0ABU8I2S1_9SPHI</name>
<accession>A0ABU8I2S1</accession>
<dbReference type="InterPro" id="IPR052893">
    <property type="entry name" value="TCS_response_regulator"/>
</dbReference>
<dbReference type="Proteomes" id="UP001363035">
    <property type="component" value="Unassembled WGS sequence"/>
</dbReference>
<dbReference type="Gene3D" id="3.40.50.2300">
    <property type="match status" value="1"/>
</dbReference>
<dbReference type="PANTHER" id="PTHR44520">
    <property type="entry name" value="RESPONSE REGULATOR RCP1-RELATED"/>
    <property type="match status" value="1"/>
</dbReference>
<proteinExistence type="predicted"/>